<comment type="caution">
    <text evidence="1">The sequence shown here is derived from an EMBL/GenBank/DDBJ whole genome shotgun (WGS) entry which is preliminary data.</text>
</comment>
<proteinExistence type="predicted"/>
<dbReference type="Proteomes" id="UP000244248">
    <property type="component" value="Unassembled WGS sequence"/>
</dbReference>
<sequence>MSIALKAYLNDKFKEYGEVMDCEIDTVTARMSLHALLHGELAPVTVAVERYDIKRDGEGTFVLLLEFSSSRSWLTTLLNSLFAGKRYAIPSAIGALL</sequence>
<name>A0A2T5ME24_9GAMM</name>
<gene>
    <name evidence="1" type="ORF">CJD38_11015</name>
</gene>
<organism evidence="1 2">
    <name type="scientific">Stenotrophobium rhamnosiphilum</name>
    <dbReference type="NCBI Taxonomy" id="2029166"/>
    <lineage>
        <taxon>Bacteria</taxon>
        <taxon>Pseudomonadati</taxon>
        <taxon>Pseudomonadota</taxon>
        <taxon>Gammaproteobacteria</taxon>
        <taxon>Nevskiales</taxon>
        <taxon>Nevskiaceae</taxon>
        <taxon>Stenotrophobium</taxon>
    </lineage>
</organism>
<dbReference type="AlphaFoldDB" id="A0A2T5ME24"/>
<accession>A0A2T5ME24</accession>
<evidence type="ECO:0000313" key="1">
    <source>
        <dbReference type="EMBL" id="PTU30834.1"/>
    </source>
</evidence>
<evidence type="ECO:0000313" key="2">
    <source>
        <dbReference type="Proteomes" id="UP000244248"/>
    </source>
</evidence>
<protein>
    <submittedName>
        <fullName evidence="1">Uncharacterized protein</fullName>
    </submittedName>
</protein>
<keyword evidence="2" id="KW-1185">Reference proteome</keyword>
<dbReference type="EMBL" id="QANS01000004">
    <property type="protein sequence ID" value="PTU30834.1"/>
    <property type="molecule type" value="Genomic_DNA"/>
</dbReference>
<reference evidence="1 2" key="1">
    <citation type="submission" date="2018-04" db="EMBL/GenBank/DDBJ databases">
        <title>Novel species isolated from glacier.</title>
        <authorList>
            <person name="Liu Q."/>
            <person name="Xin Y.-H."/>
        </authorList>
    </citation>
    <scope>NUCLEOTIDE SEQUENCE [LARGE SCALE GENOMIC DNA]</scope>
    <source>
        <strain evidence="1 2">GT1R17</strain>
    </source>
</reference>